<evidence type="ECO:0000313" key="2">
    <source>
        <dbReference type="EMBL" id="GFZ17364.1"/>
    </source>
</evidence>
<gene>
    <name evidence="2" type="ORF">Acr_26g0006340</name>
</gene>
<dbReference type="AlphaFoldDB" id="A0A7J0H3K1"/>
<evidence type="ECO:0000313" key="3">
    <source>
        <dbReference type="Proteomes" id="UP000585474"/>
    </source>
</evidence>
<evidence type="ECO:0000256" key="1">
    <source>
        <dbReference type="SAM" id="MobiDB-lite"/>
    </source>
</evidence>
<dbReference type="Pfam" id="PF14968">
    <property type="entry name" value="CCDC84"/>
    <property type="match status" value="1"/>
</dbReference>
<sequence length="224" mass="25268">MMVEIYYGVENANGNCFVLILISGDIDSQQSLICNGRKWSAVDIITIFFSRIEILHLSFRFAEFHFSIVRSHAEGNVHLDWVDAIEETPLNVKLKPGFGSSNLTSSLNKSGKSQKLNPKRVGAAWAEKRKVELEMEKRENVTNNFDVNWLPNFGRVWQSGSQKESRKELEVENKNSKKNETQATTSITNSRCSLTSANECKQLQVNDAFGADHVKSILLMALNL</sequence>
<dbReference type="PANTHER" id="PTHR31198:SF1">
    <property type="entry name" value="CENTROSOMAL AT-AC SPLICING FACTOR"/>
    <property type="match status" value="1"/>
</dbReference>
<protein>
    <submittedName>
        <fullName evidence="2">Coiled coil protein</fullName>
    </submittedName>
</protein>
<organism evidence="2 3">
    <name type="scientific">Actinidia rufa</name>
    <dbReference type="NCBI Taxonomy" id="165716"/>
    <lineage>
        <taxon>Eukaryota</taxon>
        <taxon>Viridiplantae</taxon>
        <taxon>Streptophyta</taxon>
        <taxon>Embryophyta</taxon>
        <taxon>Tracheophyta</taxon>
        <taxon>Spermatophyta</taxon>
        <taxon>Magnoliopsida</taxon>
        <taxon>eudicotyledons</taxon>
        <taxon>Gunneridae</taxon>
        <taxon>Pentapetalae</taxon>
        <taxon>asterids</taxon>
        <taxon>Ericales</taxon>
        <taxon>Actinidiaceae</taxon>
        <taxon>Actinidia</taxon>
    </lineage>
</organism>
<dbReference type="EMBL" id="BJWL01000026">
    <property type="protein sequence ID" value="GFZ17364.1"/>
    <property type="molecule type" value="Genomic_DNA"/>
</dbReference>
<keyword evidence="3" id="KW-1185">Reference proteome</keyword>
<feature type="compositionally biased region" description="Basic and acidic residues" evidence="1">
    <location>
        <begin position="164"/>
        <end position="180"/>
    </location>
</feature>
<dbReference type="OrthoDB" id="1892805at2759"/>
<comment type="caution">
    <text evidence="2">The sequence shown here is derived from an EMBL/GenBank/DDBJ whole genome shotgun (WGS) entry which is preliminary data.</text>
</comment>
<name>A0A7J0H3K1_9ERIC</name>
<proteinExistence type="predicted"/>
<feature type="region of interest" description="Disordered" evidence="1">
    <location>
        <begin position="164"/>
        <end position="188"/>
    </location>
</feature>
<dbReference type="PANTHER" id="PTHR31198">
    <property type="entry name" value="COILED-COIL DOMAIN-CONTAINING PROTEIN 84"/>
    <property type="match status" value="1"/>
</dbReference>
<accession>A0A7J0H3K1</accession>
<reference evidence="2 3" key="1">
    <citation type="submission" date="2019-07" db="EMBL/GenBank/DDBJ databases">
        <title>De Novo Assembly of kiwifruit Actinidia rufa.</title>
        <authorList>
            <person name="Sugita-Konishi S."/>
            <person name="Sato K."/>
            <person name="Mori E."/>
            <person name="Abe Y."/>
            <person name="Kisaki G."/>
            <person name="Hamano K."/>
            <person name="Suezawa K."/>
            <person name="Otani M."/>
            <person name="Fukuda T."/>
            <person name="Manabe T."/>
            <person name="Gomi K."/>
            <person name="Tabuchi M."/>
            <person name="Akimitsu K."/>
            <person name="Kataoka I."/>
        </authorList>
    </citation>
    <scope>NUCLEOTIDE SEQUENCE [LARGE SCALE GENOMIC DNA]</scope>
    <source>
        <strain evidence="3">cv. Fuchu</strain>
    </source>
</reference>
<dbReference type="InterPro" id="IPR028015">
    <property type="entry name" value="CCDC84-like"/>
</dbReference>
<dbReference type="Proteomes" id="UP000585474">
    <property type="component" value="Unassembled WGS sequence"/>
</dbReference>